<reference evidence="1" key="1">
    <citation type="journal article" date="2015" name="Genome Announc.">
        <title>Draft Genome Sequence of Tolypothrix boutellei Strain VB521301.</title>
        <authorList>
            <person name="Chandrababunaidu M.M."/>
            <person name="Singh D."/>
            <person name="Sen D."/>
            <person name="Bhan S."/>
            <person name="Das S."/>
            <person name="Gupta A."/>
            <person name="Adhikary S.P."/>
            <person name="Tripathy S."/>
        </authorList>
    </citation>
    <scope>NUCLEOTIDE SEQUENCE</scope>
    <source>
        <strain evidence="1">VB521301</strain>
    </source>
</reference>
<sequence length="84" mass="9262">MGVKVENQSPGDQDLNDFHSQLYFQDNLGKLYAYERWGIRIPGSGFTTSELMLKEPIQPNASTISVNFGDIGGKKLCISGIPVK</sequence>
<dbReference type="EMBL" id="JHEG02000001">
    <property type="protein sequence ID" value="KIE13968.1"/>
    <property type="molecule type" value="Genomic_DNA"/>
</dbReference>
<evidence type="ECO:0000313" key="1">
    <source>
        <dbReference type="EMBL" id="KIE13968.1"/>
    </source>
</evidence>
<dbReference type="STRING" id="1479485.DA73_0201060"/>
<organism evidence="1">
    <name type="scientific">Tolypothrix bouteillei VB521301</name>
    <dbReference type="NCBI Taxonomy" id="1479485"/>
    <lineage>
        <taxon>Bacteria</taxon>
        <taxon>Bacillati</taxon>
        <taxon>Cyanobacteriota</taxon>
        <taxon>Cyanophyceae</taxon>
        <taxon>Nostocales</taxon>
        <taxon>Tolypothrichaceae</taxon>
        <taxon>Tolypothrix</taxon>
    </lineage>
</organism>
<comment type="caution">
    <text evidence="1">The sequence shown here is derived from an EMBL/GenBank/DDBJ whole genome shotgun (WGS) entry which is preliminary data.</text>
</comment>
<proteinExistence type="predicted"/>
<accession>A0A0C1REF5</accession>
<protein>
    <submittedName>
        <fullName evidence="1">Uncharacterized protein</fullName>
    </submittedName>
</protein>
<dbReference type="AlphaFoldDB" id="A0A0C1REF5"/>
<gene>
    <name evidence="1" type="ORF">DA73_0201060</name>
</gene>
<name>A0A0C1REF5_9CYAN</name>